<keyword evidence="2" id="KW-0238">DNA-binding</keyword>
<dbReference type="Gene3D" id="3.90.220.20">
    <property type="entry name" value="DNA methylase specificity domains"/>
    <property type="match status" value="2"/>
</dbReference>
<keyword evidence="5" id="KW-1185">Reference proteome</keyword>
<dbReference type="Proteomes" id="UP001501521">
    <property type="component" value="Unassembled WGS sequence"/>
</dbReference>
<accession>A0ABP9FHV2</accession>
<dbReference type="InterPro" id="IPR051212">
    <property type="entry name" value="Type-I_RE_S_subunit"/>
</dbReference>
<dbReference type="CDD" id="cd17261">
    <property type="entry name" value="RMtype1_S_EcoKI-TRD2-CR2_like"/>
    <property type="match status" value="1"/>
</dbReference>
<dbReference type="SUPFAM" id="SSF116734">
    <property type="entry name" value="DNA methylase specificity domain"/>
    <property type="match status" value="2"/>
</dbReference>
<sequence>MSPAKSLFGNRTEPSHDDDVHLTPSQKYGVLTQEAYMEVSGSSVVLNLTGSDRMRHVEPDDFIIHLRSFQGGIERSELRGKVSMAYTVLAPRRLLVPRFYQYLMKSAIYVGALGSTTDQLRDGQSIKYDGFARLDLPEPPPGEQQAIADFLDRETAQIDAMIEAQEGLVSGLAERRSAVISTTLDAARPVSRQRFKHVVSSVRQGSSPQCESFPVLDDEDWAVLKVGCVNGGVFNPRENKALPPESIPSPQHVVREGELLVSRANTRNLVGSAAVVRGRFEHLQLSDKLYAFALGENSPEFVANLLATPAYREQIELQATGASHSMQNITLACLLNLPMALPSPDEQREAVKAIRSRTKVMEEMSNEAERIAALLRERREALITAAVTGRIDPHTGIERLEDAS</sequence>
<evidence type="ECO:0008006" key="6">
    <source>
        <dbReference type="Google" id="ProtNLM"/>
    </source>
</evidence>
<comment type="caution">
    <text evidence="4">The sequence shown here is derived from an EMBL/GenBank/DDBJ whole genome shotgun (WGS) entry which is preliminary data.</text>
</comment>
<name>A0ABP9FHV2_9ACTN</name>
<evidence type="ECO:0000256" key="1">
    <source>
        <dbReference type="ARBA" id="ARBA00022747"/>
    </source>
</evidence>
<evidence type="ECO:0000256" key="3">
    <source>
        <dbReference type="SAM" id="MobiDB-lite"/>
    </source>
</evidence>
<dbReference type="PANTHER" id="PTHR43140:SF1">
    <property type="entry name" value="TYPE I RESTRICTION ENZYME ECOKI SPECIFICITY SUBUNIT"/>
    <property type="match status" value="1"/>
</dbReference>
<dbReference type="PANTHER" id="PTHR43140">
    <property type="entry name" value="TYPE-1 RESTRICTION ENZYME ECOKI SPECIFICITY PROTEIN"/>
    <property type="match status" value="1"/>
</dbReference>
<dbReference type="EMBL" id="BAABLV010000035">
    <property type="protein sequence ID" value="GAA4902075.1"/>
    <property type="molecule type" value="Genomic_DNA"/>
</dbReference>
<evidence type="ECO:0000313" key="5">
    <source>
        <dbReference type="Proteomes" id="UP001501521"/>
    </source>
</evidence>
<organism evidence="4 5">
    <name type="scientific">Tessaracoccus lubricantis</name>
    <dbReference type="NCBI Taxonomy" id="545543"/>
    <lineage>
        <taxon>Bacteria</taxon>
        <taxon>Bacillati</taxon>
        <taxon>Actinomycetota</taxon>
        <taxon>Actinomycetes</taxon>
        <taxon>Propionibacteriales</taxon>
        <taxon>Propionibacteriaceae</taxon>
        <taxon>Tessaracoccus</taxon>
    </lineage>
</organism>
<protein>
    <recommendedName>
        <fullName evidence="6">Type I restriction modification DNA specificity domain-containing protein</fullName>
    </recommendedName>
</protein>
<dbReference type="InterPro" id="IPR044946">
    <property type="entry name" value="Restrct_endonuc_typeI_TRD_sf"/>
</dbReference>
<gene>
    <name evidence="4" type="ORF">GCM10025789_20920</name>
</gene>
<proteinExistence type="predicted"/>
<reference evidence="5" key="1">
    <citation type="journal article" date="2019" name="Int. J. Syst. Evol. Microbiol.">
        <title>The Global Catalogue of Microorganisms (GCM) 10K type strain sequencing project: providing services to taxonomists for standard genome sequencing and annotation.</title>
        <authorList>
            <consortium name="The Broad Institute Genomics Platform"/>
            <consortium name="The Broad Institute Genome Sequencing Center for Infectious Disease"/>
            <person name="Wu L."/>
            <person name="Ma J."/>
        </authorList>
    </citation>
    <scope>NUCLEOTIDE SEQUENCE [LARGE SCALE GENOMIC DNA]</scope>
    <source>
        <strain evidence="5">JCM 19125</strain>
    </source>
</reference>
<feature type="region of interest" description="Disordered" evidence="3">
    <location>
        <begin position="1"/>
        <end position="23"/>
    </location>
</feature>
<evidence type="ECO:0000256" key="2">
    <source>
        <dbReference type="ARBA" id="ARBA00023125"/>
    </source>
</evidence>
<evidence type="ECO:0000313" key="4">
    <source>
        <dbReference type="EMBL" id="GAA4902075.1"/>
    </source>
</evidence>
<keyword evidence="1" id="KW-0680">Restriction system</keyword>